<dbReference type="AlphaFoldDB" id="A0AAV9Z1P4"/>
<protein>
    <submittedName>
        <fullName evidence="1">Uncharacterized protein</fullName>
    </submittedName>
</protein>
<reference evidence="1 2" key="1">
    <citation type="journal article" date="2024" name="J Genomics">
        <title>Draft genome sequencing and assembly of Favolaschia claudopus CIRM-BRFM 2984 isolated from oak limbs.</title>
        <authorList>
            <person name="Navarro D."/>
            <person name="Drula E."/>
            <person name="Chaduli D."/>
            <person name="Cazenave R."/>
            <person name="Ahrendt S."/>
            <person name="Wang J."/>
            <person name="Lipzen A."/>
            <person name="Daum C."/>
            <person name="Barry K."/>
            <person name="Grigoriev I.V."/>
            <person name="Favel A."/>
            <person name="Rosso M.N."/>
            <person name="Martin F."/>
        </authorList>
    </citation>
    <scope>NUCLEOTIDE SEQUENCE [LARGE SCALE GENOMIC DNA]</scope>
    <source>
        <strain evidence="1 2">CIRM-BRFM 2984</strain>
    </source>
</reference>
<dbReference type="EMBL" id="JAWWNJ010000239">
    <property type="protein sequence ID" value="KAK6968940.1"/>
    <property type="molecule type" value="Genomic_DNA"/>
</dbReference>
<evidence type="ECO:0000313" key="1">
    <source>
        <dbReference type="EMBL" id="KAK6968940.1"/>
    </source>
</evidence>
<comment type="caution">
    <text evidence="1">The sequence shown here is derived from an EMBL/GenBank/DDBJ whole genome shotgun (WGS) entry which is preliminary data.</text>
</comment>
<proteinExistence type="predicted"/>
<sequence length="258" mass="29376">MSVIHDINACEMFSDLGLYIPPDRDVRSKLAIVTSDSDKCTSLAKDPTKIRQFLRIRRIFQWQCGADHEDGRHASKKRQIGWENVGCGAYFRLTSTHDVADKESPVLLTIDHIMGDFTHSPQCLETEIMSRNPRTPLQPLLRDFALGLLRKQTPLPQLRQQCREFSRSHWGTQAGDSLYRFTLSPYETTSLYRTIAQESGIPQRSPPENNLDLWFRGENPSPPDPRLAASCLSYTPLIPGHSERFSIILSTPEQRLLA</sequence>
<name>A0AAV9Z1P4_9AGAR</name>
<evidence type="ECO:0000313" key="2">
    <source>
        <dbReference type="Proteomes" id="UP001362999"/>
    </source>
</evidence>
<accession>A0AAV9Z1P4</accession>
<organism evidence="1 2">
    <name type="scientific">Favolaschia claudopus</name>
    <dbReference type="NCBI Taxonomy" id="2862362"/>
    <lineage>
        <taxon>Eukaryota</taxon>
        <taxon>Fungi</taxon>
        <taxon>Dikarya</taxon>
        <taxon>Basidiomycota</taxon>
        <taxon>Agaricomycotina</taxon>
        <taxon>Agaricomycetes</taxon>
        <taxon>Agaricomycetidae</taxon>
        <taxon>Agaricales</taxon>
        <taxon>Marasmiineae</taxon>
        <taxon>Mycenaceae</taxon>
        <taxon>Favolaschia</taxon>
    </lineage>
</organism>
<keyword evidence="2" id="KW-1185">Reference proteome</keyword>
<dbReference type="Proteomes" id="UP001362999">
    <property type="component" value="Unassembled WGS sequence"/>
</dbReference>
<gene>
    <name evidence="1" type="ORF">R3P38DRAFT_3244434</name>
</gene>